<dbReference type="SUPFAM" id="SSF49562">
    <property type="entry name" value="C2 domain (Calcium/lipid-binding domain, CaLB)"/>
    <property type="match status" value="1"/>
</dbReference>
<protein>
    <recommendedName>
        <fullName evidence="4">C2 domain-containing protein</fullName>
    </recommendedName>
</protein>
<dbReference type="Gene3D" id="2.60.40.150">
    <property type="entry name" value="C2 domain"/>
    <property type="match status" value="1"/>
</dbReference>
<reference evidence="2" key="3">
    <citation type="submission" date="2025-09" db="UniProtKB">
        <authorList>
            <consortium name="Ensembl"/>
        </authorList>
    </citation>
    <scope>IDENTIFICATION</scope>
</reference>
<proteinExistence type="predicted"/>
<dbReference type="Ensembl" id="ENSCSAVT00000007993.1">
    <property type="protein sequence ID" value="ENSCSAVP00000007887.1"/>
    <property type="gene ID" value="ENSCSAVG00000004711.1"/>
</dbReference>
<dbReference type="PANTHER" id="PTHR21254">
    <property type="entry name" value="C2 DOMAIN-CONTAINING PROTEIN 3"/>
    <property type="match status" value="1"/>
</dbReference>
<dbReference type="Proteomes" id="UP000007875">
    <property type="component" value="Unassembled WGS sequence"/>
</dbReference>
<evidence type="ECO:0008006" key="4">
    <source>
        <dbReference type="Google" id="ProtNLM"/>
    </source>
</evidence>
<accession>H2YRC7</accession>
<dbReference type="GeneTree" id="ENSGT00510000048072"/>
<dbReference type="STRING" id="51511.ENSCSAVP00000007887"/>
<dbReference type="GO" id="GO:0005814">
    <property type="term" value="C:centriole"/>
    <property type="evidence" value="ECO:0007669"/>
    <property type="project" value="TreeGrafter"/>
</dbReference>
<dbReference type="GO" id="GO:0034451">
    <property type="term" value="C:centriolar satellite"/>
    <property type="evidence" value="ECO:0007669"/>
    <property type="project" value="TreeGrafter"/>
</dbReference>
<dbReference type="GO" id="GO:0061511">
    <property type="term" value="P:centriole elongation"/>
    <property type="evidence" value="ECO:0007669"/>
    <property type="project" value="TreeGrafter"/>
</dbReference>
<keyword evidence="3" id="KW-1185">Reference proteome</keyword>
<dbReference type="PANTHER" id="PTHR21254:SF1">
    <property type="entry name" value="C2 DOMAIN-CONTAINING PROTEIN 3"/>
    <property type="match status" value="1"/>
</dbReference>
<sequence>MLKPAFLKNETIRKTHCVPRSFAPDYHHHFELSCPLVGYHDSESPVSLASLLAAGQLELEIWHRPSPEDSSDAGDILLGRTKIATQDLLTRTTGLNGWYPITSLDPLNRNASVNVGAIELSAAFTSRQDLELALRAAKSVSWQPPSISDLSRLLVPDSLGGSATPGSAHHHPQCDHSLRHHHQRLVPETISG</sequence>
<evidence type="ECO:0000313" key="2">
    <source>
        <dbReference type="Ensembl" id="ENSCSAVP00000007887.1"/>
    </source>
</evidence>
<dbReference type="InParanoid" id="H2YRC7"/>
<evidence type="ECO:0000313" key="3">
    <source>
        <dbReference type="Proteomes" id="UP000007875"/>
    </source>
</evidence>
<dbReference type="GO" id="GO:0060271">
    <property type="term" value="P:cilium assembly"/>
    <property type="evidence" value="ECO:0007669"/>
    <property type="project" value="TreeGrafter"/>
</dbReference>
<dbReference type="HOGENOM" id="CLU_1418091_0_0_1"/>
<reference evidence="3" key="1">
    <citation type="submission" date="2003-08" db="EMBL/GenBank/DDBJ databases">
        <authorList>
            <person name="Birren B."/>
            <person name="Nusbaum C."/>
            <person name="Abebe A."/>
            <person name="Abouelleil A."/>
            <person name="Adekoya E."/>
            <person name="Ait-zahra M."/>
            <person name="Allen N."/>
            <person name="Allen T."/>
            <person name="An P."/>
            <person name="Anderson M."/>
            <person name="Anderson S."/>
            <person name="Arachchi H."/>
            <person name="Armbruster J."/>
            <person name="Bachantsang P."/>
            <person name="Baldwin J."/>
            <person name="Barry A."/>
            <person name="Bayul T."/>
            <person name="Blitshsteyn B."/>
            <person name="Bloom T."/>
            <person name="Blye J."/>
            <person name="Boguslavskiy L."/>
            <person name="Borowsky M."/>
            <person name="Boukhgalter B."/>
            <person name="Brunache A."/>
            <person name="Butler J."/>
            <person name="Calixte N."/>
            <person name="Calvo S."/>
            <person name="Camarata J."/>
            <person name="Campo K."/>
            <person name="Chang J."/>
            <person name="Cheshatsang Y."/>
            <person name="Citroen M."/>
            <person name="Collymore A."/>
            <person name="Considine T."/>
            <person name="Cook A."/>
            <person name="Cooke P."/>
            <person name="Corum B."/>
            <person name="Cuomo C."/>
            <person name="David R."/>
            <person name="Dawoe T."/>
            <person name="Degray S."/>
            <person name="Dodge S."/>
            <person name="Dooley K."/>
            <person name="Dorje P."/>
            <person name="Dorjee K."/>
            <person name="Dorris L."/>
            <person name="Duffey N."/>
            <person name="Dupes A."/>
            <person name="Elkins T."/>
            <person name="Engels R."/>
            <person name="Erickson J."/>
            <person name="Farina A."/>
            <person name="Faro S."/>
            <person name="Ferreira P."/>
            <person name="Fischer H."/>
            <person name="Fitzgerald M."/>
            <person name="Foley K."/>
            <person name="Gage D."/>
            <person name="Galagan J."/>
            <person name="Gearin G."/>
            <person name="Gnerre S."/>
            <person name="Gnirke A."/>
            <person name="Goyette A."/>
            <person name="Graham J."/>
            <person name="Grandbois E."/>
            <person name="Gyaltsen K."/>
            <person name="Hafez N."/>
            <person name="Hagopian D."/>
            <person name="Hagos B."/>
            <person name="Hall J."/>
            <person name="Hatcher B."/>
            <person name="Heller A."/>
            <person name="Higgins H."/>
            <person name="Honan T."/>
            <person name="Horn A."/>
            <person name="Houde N."/>
            <person name="Hughes L."/>
            <person name="Hulme W."/>
            <person name="Husby E."/>
            <person name="Iliev I."/>
            <person name="Jaffe D."/>
            <person name="Jones C."/>
            <person name="Kamal M."/>
            <person name="Kamat A."/>
            <person name="Kamvysselis M."/>
            <person name="Karlsson E."/>
            <person name="Kells C."/>
            <person name="Kieu A."/>
            <person name="Kisner P."/>
            <person name="Kodira C."/>
            <person name="Kulbokas E."/>
            <person name="Labutti K."/>
            <person name="Lama D."/>
            <person name="Landers T."/>
            <person name="Leger J."/>
            <person name="Levine S."/>
            <person name="Lewis D."/>
            <person name="Lewis T."/>
            <person name="Lindblad-toh K."/>
            <person name="Liu X."/>
            <person name="Lokyitsang T."/>
            <person name="Lokyitsang Y."/>
            <person name="Lucien O."/>
            <person name="Lui A."/>
            <person name="Ma L.J."/>
            <person name="Mabbitt R."/>
            <person name="Macdonald J."/>
            <person name="Maclean C."/>
            <person name="Major J."/>
            <person name="Manning J."/>
            <person name="Marabella R."/>
            <person name="Maru K."/>
            <person name="Matthews C."/>
            <person name="Mauceli E."/>
            <person name="Mccarthy M."/>
            <person name="Mcdonough S."/>
            <person name="Mcghee T."/>
            <person name="Meldrim J."/>
            <person name="Meneus L."/>
            <person name="Mesirov J."/>
            <person name="Mihalev A."/>
            <person name="Mihova T."/>
            <person name="Mikkelsen T."/>
            <person name="Mlenga V."/>
            <person name="Moru K."/>
            <person name="Mozes J."/>
            <person name="Mulrain L."/>
            <person name="Munson G."/>
            <person name="Naylor J."/>
            <person name="Newes C."/>
            <person name="Nguyen C."/>
            <person name="Nguyen N."/>
            <person name="Nguyen T."/>
            <person name="Nicol R."/>
            <person name="Nielsen C."/>
            <person name="Nizzari M."/>
            <person name="Norbu C."/>
            <person name="Norbu N."/>
            <person name="O'donnell P."/>
            <person name="Okoawo O."/>
            <person name="O'leary S."/>
            <person name="Omotosho B."/>
            <person name="O'neill K."/>
            <person name="Osman S."/>
            <person name="Parker S."/>
            <person name="Perrin D."/>
            <person name="Phunkhang P."/>
            <person name="Piqani B."/>
            <person name="Purcell S."/>
            <person name="Rachupka T."/>
            <person name="Ramasamy U."/>
            <person name="Rameau R."/>
            <person name="Ray V."/>
            <person name="Raymond C."/>
            <person name="Retta R."/>
            <person name="Richardson S."/>
            <person name="Rise C."/>
            <person name="Rodriguez J."/>
            <person name="Rogers J."/>
            <person name="Rogov P."/>
            <person name="Rutman M."/>
            <person name="Schupbach R."/>
            <person name="Seaman C."/>
            <person name="Settipalli S."/>
            <person name="Sharpe T."/>
            <person name="Sheridan J."/>
            <person name="Sherpa N."/>
            <person name="Shi J."/>
            <person name="Smirnov S."/>
            <person name="Smith C."/>
            <person name="Sougnez C."/>
            <person name="Spencer B."/>
            <person name="Stalker J."/>
            <person name="Stange-thomann N."/>
            <person name="Stavropoulos S."/>
            <person name="Stetson K."/>
            <person name="Stone C."/>
            <person name="Stone S."/>
            <person name="Stubbs M."/>
            <person name="Talamas J."/>
            <person name="Tchuinga P."/>
            <person name="Tenzing P."/>
            <person name="Tesfaye S."/>
            <person name="Theodore J."/>
            <person name="Thoulutsang Y."/>
            <person name="Topham K."/>
            <person name="Towey S."/>
            <person name="Tsamla T."/>
            <person name="Tsomo N."/>
            <person name="Vallee D."/>
            <person name="Vassiliev H."/>
            <person name="Venkataraman V."/>
            <person name="Vinson J."/>
            <person name="Vo A."/>
            <person name="Wade C."/>
            <person name="Wang S."/>
            <person name="Wangchuk T."/>
            <person name="Wangdi T."/>
            <person name="Whittaker C."/>
            <person name="Wilkinson J."/>
            <person name="Wu Y."/>
            <person name="Wyman D."/>
            <person name="Yadav S."/>
            <person name="Yang S."/>
            <person name="Yang X."/>
            <person name="Yeager S."/>
            <person name="Yee E."/>
            <person name="Young G."/>
            <person name="Zainoun J."/>
            <person name="Zembeck L."/>
            <person name="Zimmer A."/>
            <person name="Zody M."/>
            <person name="Lander E."/>
        </authorList>
    </citation>
    <scope>NUCLEOTIDE SEQUENCE [LARGE SCALE GENOMIC DNA]</scope>
</reference>
<organism evidence="2 3">
    <name type="scientific">Ciona savignyi</name>
    <name type="common">Pacific transparent sea squirt</name>
    <dbReference type="NCBI Taxonomy" id="51511"/>
    <lineage>
        <taxon>Eukaryota</taxon>
        <taxon>Metazoa</taxon>
        <taxon>Chordata</taxon>
        <taxon>Tunicata</taxon>
        <taxon>Ascidiacea</taxon>
        <taxon>Phlebobranchia</taxon>
        <taxon>Cionidae</taxon>
        <taxon>Ciona</taxon>
    </lineage>
</organism>
<feature type="region of interest" description="Disordered" evidence="1">
    <location>
        <begin position="158"/>
        <end position="192"/>
    </location>
</feature>
<evidence type="ECO:0000256" key="1">
    <source>
        <dbReference type="SAM" id="MobiDB-lite"/>
    </source>
</evidence>
<dbReference type="GO" id="GO:0071539">
    <property type="term" value="P:protein localization to centrosome"/>
    <property type="evidence" value="ECO:0007669"/>
    <property type="project" value="TreeGrafter"/>
</dbReference>
<dbReference type="AlphaFoldDB" id="H2YRC7"/>
<name>H2YRC7_CIOSA</name>
<reference evidence="2" key="2">
    <citation type="submission" date="2025-08" db="UniProtKB">
        <authorList>
            <consortium name="Ensembl"/>
        </authorList>
    </citation>
    <scope>IDENTIFICATION</scope>
</reference>
<dbReference type="InterPro" id="IPR035892">
    <property type="entry name" value="C2_domain_sf"/>
</dbReference>